<evidence type="ECO:0000256" key="8">
    <source>
        <dbReference type="ARBA" id="ARBA00022490"/>
    </source>
</evidence>
<evidence type="ECO:0000256" key="3">
    <source>
        <dbReference type="ARBA" id="ARBA00004496"/>
    </source>
</evidence>
<feature type="active site" evidence="20">
    <location>
        <position position="332"/>
    </location>
</feature>
<keyword evidence="8 20" id="KW-0963">Cytoplasm</keyword>
<dbReference type="Gene3D" id="3.30.43.10">
    <property type="entry name" value="Uridine Diphospho-n-acetylenolpyruvylglucosamine Reductase, domain 2"/>
    <property type="match status" value="1"/>
</dbReference>
<evidence type="ECO:0000256" key="13">
    <source>
        <dbReference type="ARBA" id="ARBA00022960"/>
    </source>
</evidence>
<dbReference type="EC" id="1.3.1.98" evidence="6 20"/>
<keyword evidence="13 20" id="KW-0133">Cell shape</keyword>
<keyword evidence="23" id="KW-1185">Reference proteome</keyword>
<evidence type="ECO:0000256" key="16">
    <source>
        <dbReference type="ARBA" id="ARBA00023306"/>
    </source>
</evidence>
<feature type="domain" description="FAD-binding PCMH-type" evidence="21">
    <location>
        <begin position="18"/>
        <end position="189"/>
    </location>
</feature>
<evidence type="ECO:0000256" key="1">
    <source>
        <dbReference type="ARBA" id="ARBA00001974"/>
    </source>
</evidence>
<evidence type="ECO:0000256" key="11">
    <source>
        <dbReference type="ARBA" id="ARBA00022827"/>
    </source>
</evidence>
<dbReference type="PANTHER" id="PTHR21071">
    <property type="entry name" value="UDP-N-ACETYLENOLPYRUVOYLGLUCOSAMINE REDUCTASE"/>
    <property type="match status" value="1"/>
</dbReference>
<dbReference type="PROSITE" id="PS51387">
    <property type="entry name" value="FAD_PCMH"/>
    <property type="match status" value="1"/>
</dbReference>
<evidence type="ECO:0000256" key="15">
    <source>
        <dbReference type="ARBA" id="ARBA00023002"/>
    </source>
</evidence>
<dbReference type="Pfam" id="PF02873">
    <property type="entry name" value="MurB_C"/>
    <property type="match status" value="1"/>
</dbReference>
<gene>
    <name evidence="20" type="primary">murB</name>
    <name evidence="22" type="ORF">SAMN02745129_0485</name>
</gene>
<comment type="subcellular location">
    <subcellularLocation>
        <location evidence="3 20">Cytoplasm</location>
    </subcellularLocation>
</comment>
<dbReference type="InterPro" id="IPR016166">
    <property type="entry name" value="FAD-bd_PCMH"/>
</dbReference>
<dbReference type="EMBL" id="FQXG01000015">
    <property type="protein sequence ID" value="SHI26477.1"/>
    <property type="molecule type" value="Genomic_DNA"/>
</dbReference>
<dbReference type="UniPathway" id="UPA00219"/>
<dbReference type="NCBIfam" id="NF000755">
    <property type="entry name" value="PRK00046.1"/>
    <property type="match status" value="1"/>
</dbReference>
<comment type="pathway">
    <text evidence="4 20">Cell wall biogenesis; peptidoglycan biosynthesis.</text>
</comment>
<evidence type="ECO:0000313" key="23">
    <source>
        <dbReference type="Proteomes" id="UP000184268"/>
    </source>
</evidence>
<dbReference type="InterPro" id="IPR016167">
    <property type="entry name" value="FAD-bd_PCMH_sub1"/>
</dbReference>
<dbReference type="InterPro" id="IPR003170">
    <property type="entry name" value="MurB"/>
</dbReference>
<dbReference type="Gene3D" id="3.30.465.10">
    <property type="match status" value="1"/>
</dbReference>
<feature type="active site" description="Proton donor" evidence="20">
    <location>
        <position position="236"/>
    </location>
</feature>
<dbReference type="SUPFAM" id="SSF56176">
    <property type="entry name" value="FAD-binding/transporter-associated domain-like"/>
    <property type="match status" value="1"/>
</dbReference>
<dbReference type="InterPro" id="IPR036635">
    <property type="entry name" value="MurB_C_sf"/>
</dbReference>
<evidence type="ECO:0000256" key="19">
    <source>
        <dbReference type="ARBA" id="ARBA00048914"/>
    </source>
</evidence>
<dbReference type="OrthoDB" id="9804753at2"/>
<dbReference type="PANTHER" id="PTHR21071:SF4">
    <property type="entry name" value="UDP-N-ACETYLENOLPYRUVOYLGLUCOSAMINE REDUCTASE"/>
    <property type="match status" value="1"/>
</dbReference>
<comment type="function">
    <text evidence="2 20">Cell wall formation.</text>
</comment>
<keyword evidence="17 20" id="KW-0961">Cell wall biogenesis/degradation</keyword>
<evidence type="ECO:0000256" key="5">
    <source>
        <dbReference type="ARBA" id="ARBA00010485"/>
    </source>
</evidence>
<feature type="active site" evidence="20">
    <location>
        <position position="165"/>
    </location>
</feature>
<comment type="cofactor">
    <cofactor evidence="1 20">
        <name>FAD</name>
        <dbReference type="ChEBI" id="CHEBI:57692"/>
    </cofactor>
</comment>
<evidence type="ECO:0000313" key="22">
    <source>
        <dbReference type="EMBL" id="SHI26477.1"/>
    </source>
</evidence>
<evidence type="ECO:0000256" key="2">
    <source>
        <dbReference type="ARBA" id="ARBA00003921"/>
    </source>
</evidence>
<reference evidence="22 23" key="1">
    <citation type="submission" date="2016-11" db="EMBL/GenBank/DDBJ databases">
        <authorList>
            <person name="Jaros S."/>
            <person name="Januszkiewicz K."/>
            <person name="Wedrychowicz H."/>
        </authorList>
    </citation>
    <scope>NUCLEOTIDE SEQUENCE [LARGE SCALE GENOMIC DNA]</scope>
    <source>
        <strain evidence="22 23">DSM 16917</strain>
    </source>
</reference>
<evidence type="ECO:0000259" key="21">
    <source>
        <dbReference type="PROSITE" id="PS51387"/>
    </source>
</evidence>
<dbReference type="STRING" id="299255.SAMN02745129_0485"/>
<dbReference type="SUPFAM" id="SSF56194">
    <property type="entry name" value="Uridine diphospho-N-Acetylenolpyruvylglucosamine reductase, MurB, C-terminal domain"/>
    <property type="match status" value="1"/>
</dbReference>
<keyword evidence="15 20" id="KW-0560">Oxidoreductase</keyword>
<keyword evidence="11 20" id="KW-0274">FAD</keyword>
<evidence type="ECO:0000256" key="14">
    <source>
        <dbReference type="ARBA" id="ARBA00022984"/>
    </source>
</evidence>
<dbReference type="InterPro" id="IPR006094">
    <property type="entry name" value="Oxid_FAD_bind_N"/>
</dbReference>
<dbReference type="InterPro" id="IPR011601">
    <property type="entry name" value="MurB_C"/>
</dbReference>
<dbReference type="GO" id="GO:0008762">
    <property type="term" value="F:UDP-N-acetylmuramate dehydrogenase activity"/>
    <property type="evidence" value="ECO:0007669"/>
    <property type="project" value="UniProtKB-UniRule"/>
</dbReference>
<evidence type="ECO:0000256" key="12">
    <source>
        <dbReference type="ARBA" id="ARBA00022857"/>
    </source>
</evidence>
<evidence type="ECO:0000256" key="10">
    <source>
        <dbReference type="ARBA" id="ARBA00022630"/>
    </source>
</evidence>
<evidence type="ECO:0000256" key="20">
    <source>
        <dbReference type="HAMAP-Rule" id="MF_00037"/>
    </source>
</evidence>
<organism evidence="22 23">
    <name type="scientific">Ferrimonas marina</name>
    <dbReference type="NCBI Taxonomy" id="299255"/>
    <lineage>
        <taxon>Bacteria</taxon>
        <taxon>Pseudomonadati</taxon>
        <taxon>Pseudomonadota</taxon>
        <taxon>Gammaproteobacteria</taxon>
        <taxon>Alteromonadales</taxon>
        <taxon>Ferrimonadaceae</taxon>
        <taxon>Ferrimonas</taxon>
    </lineage>
</organism>
<dbReference type="Pfam" id="PF01565">
    <property type="entry name" value="FAD_binding_4"/>
    <property type="match status" value="1"/>
</dbReference>
<dbReference type="GO" id="GO:0008360">
    <property type="term" value="P:regulation of cell shape"/>
    <property type="evidence" value="ECO:0007669"/>
    <property type="project" value="UniProtKB-KW"/>
</dbReference>
<dbReference type="RefSeq" id="WP_067666199.1">
    <property type="nucleotide sequence ID" value="NZ_FQXG01000015.1"/>
</dbReference>
<keyword evidence="12 20" id="KW-0521">NADP</keyword>
<dbReference type="GO" id="GO:0009252">
    <property type="term" value="P:peptidoglycan biosynthetic process"/>
    <property type="evidence" value="ECO:0007669"/>
    <property type="project" value="UniProtKB-UniRule"/>
</dbReference>
<keyword evidence="9 20" id="KW-0132">Cell division</keyword>
<dbReference type="InterPro" id="IPR016169">
    <property type="entry name" value="FAD-bd_PCMH_sub2"/>
</dbReference>
<proteinExistence type="inferred from homology"/>
<accession>A0A1M5ZQB5</accession>
<evidence type="ECO:0000256" key="9">
    <source>
        <dbReference type="ARBA" id="ARBA00022618"/>
    </source>
</evidence>
<keyword evidence="10 20" id="KW-0285">Flavoprotein</keyword>
<dbReference type="NCBIfam" id="TIGR00179">
    <property type="entry name" value="murB"/>
    <property type="match status" value="1"/>
</dbReference>
<dbReference type="HAMAP" id="MF_00037">
    <property type="entry name" value="MurB"/>
    <property type="match status" value="1"/>
</dbReference>
<protein>
    <recommendedName>
        <fullName evidence="7 20">UDP-N-acetylenolpyruvoylglucosamine reductase</fullName>
        <ecNumber evidence="6 20">1.3.1.98</ecNumber>
    </recommendedName>
    <alternativeName>
        <fullName evidence="18 20">UDP-N-acetylmuramate dehydrogenase</fullName>
    </alternativeName>
</protein>
<dbReference type="Gene3D" id="3.90.78.10">
    <property type="entry name" value="UDP-N-acetylenolpyruvoylglucosamine reductase, C-terminal domain"/>
    <property type="match status" value="1"/>
</dbReference>
<comment type="similarity">
    <text evidence="5 20">Belongs to the MurB family.</text>
</comment>
<evidence type="ECO:0000256" key="6">
    <source>
        <dbReference type="ARBA" id="ARBA00012518"/>
    </source>
</evidence>
<evidence type="ECO:0000256" key="4">
    <source>
        <dbReference type="ARBA" id="ARBA00004752"/>
    </source>
</evidence>
<dbReference type="InterPro" id="IPR036318">
    <property type="entry name" value="FAD-bd_PCMH-like_sf"/>
</dbReference>
<dbReference type="Proteomes" id="UP000184268">
    <property type="component" value="Unassembled WGS sequence"/>
</dbReference>
<dbReference type="GO" id="GO:0071555">
    <property type="term" value="P:cell wall organization"/>
    <property type="evidence" value="ECO:0007669"/>
    <property type="project" value="UniProtKB-KW"/>
</dbReference>
<name>A0A1M5ZQB5_9GAMM</name>
<sequence>MSSIPQRDAELRDEHTFSVAAKADWLVTVETLDQLRAVYRNAEWRDLPKLVLGGGSNVLFTEPFQGVVIRNRIAGRTVTEGPEAYHLHLGSGEDWDEVVRWTLEQGIKGLENLALIPGTVGAAPIQNIGAYGIDLADHCLYVDYLDVETLEVVRLDAEQCQFGYRDSIFKRALLGKAVIVAVGLVLPKQWQPELSYGPLRDLGEETLPTAEQVYHAVVAIRQSKLPDPARLGNAGSFFKNPVIPAERFAQLQQSHPDLPGYPDKPGWTKVPAGWLIDRCQLKGTRQGGAGVHEQQALVLVNHGGATADDVVTLAHKVVDTVESQYGIRLEPEVRILDGQGGFVW</sequence>
<dbReference type="GO" id="GO:0005829">
    <property type="term" value="C:cytosol"/>
    <property type="evidence" value="ECO:0007669"/>
    <property type="project" value="TreeGrafter"/>
</dbReference>
<keyword evidence="16 20" id="KW-0131">Cell cycle</keyword>
<dbReference type="AlphaFoldDB" id="A0A1M5ZQB5"/>
<evidence type="ECO:0000256" key="7">
    <source>
        <dbReference type="ARBA" id="ARBA00015188"/>
    </source>
</evidence>
<comment type="catalytic activity">
    <reaction evidence="19 20">
        <text>UDP-N-acetyl-alpha-D-muramate + NADP(+) = UDP-N-acetyl-3-O-(1-carboxyvinyl)-alpha-D-glucosamine + NADPH + H(+)</text>
        <dbReference type="Rhea" id="RHEA:12248"/>
        <dbReference type="ChEBI" id="CHEBI:15378"/>
        <dbReference type="ChEBI" id="CHEBI:57783"/>
        <dbReference type="ChEBI" id="CHEBI:58349"/>
        <dbReference type="ChEBI" id="CHEBI:68483"/>
        <dbReference type="ChEBI" id="CHEBI:70757"/>
        <dbReference type="EC" id="1.3.1.98"/>
    </reaction>
</comment>
<evidence type="ECO:0000256" key="18">
    <source>
        <dbReference type="ARBA" id="ARBA00031026"/>
    </source>
</evidence>
<keyword evidence="14 20" id="KW-0573">Peptidoglycan synthesis</keyword>
<evidence type="ECO:0000256" key="17">
    <source>
        <dbReference type="ARBA" id="ARBA00023316"/>
    </source>
</evidence>
<dbReference type="GO" id="GO:0071949">
    <property type="term" value="F:FAD binding"/>
    <property type="evidence" value="ECO:0007669"/>
    <property type="project" value="InterPro"/>
</dbReference>
<dbReference type="GO" id="GO:0051301">
    <property type="term" value="P:cell division"/>
    <property type="evidence" value="ECO:0007669"/>
    <property type="project" value="UniProtKB-KW"/>
</dbReference>